<dbReference type="AlphaFoldDB" id="A0A1M5Y6D2"/>
<dbReference type="PANTHER" id="PTHR39201">
    <property type="entry name" value="EXPORTED PROTEIN-RELATED"/>
    <property type="match status" value="1"/>
</dbReference>
<name>A0A1M5Y6D2_9BACT</name>
<accession>A0A1M5Y6D2</accession>
<dbReference type="SUPFAM" id="SSF52218">
    <property type="entry name" value="Flavoproteins"/>
    <property type="match status" value="1"/>
</dbReference>
<dbReference type="EMBL" id="FQXS01000028">
    <property type="protein sequence ID" value="SHI07388.1"/>
    <property type="molecule type" value="Genomic_DNA"/>
</dbReference>
<dbReference type="InterPro" id="IPR008254">
    <property type="entry name" value="Flavodoxin/NO_synth"/>
</dbReference>
<dbReference type="InterPro" id="IPR029039">
    <property type="entry name" value="Flavoprotein-like_sf"/>
</dbReference>
<dbReference type="NCBIfam" id="NF005389">
    <property type="entry name" value="PRK06934.1"/>
    <property type="match status" value="1"/>
</dbReference>
<proteinExistence type="predicted"/>
<protein>
    <submittedName>
        <fullName evidence="2">Flavodoxin</fullName>
    </submittedName>
</protein>
<sequence>MALGIAAYGVPASVNHALAAVSGSGKTLVVYFSWPETLTPQNMSNDEANSTVVINGKVLGNTQYVAMIIAETTGAEIFRIEPVKPWPQNHKPLIAQAKIEQMRDYRPAIAKPLKNFQDYDTIFLGYPNWWADLPMILYTFLETYDFSGKRIIPFSTHGGSGFSGTIRTIADLQPKAEVVRNGYTVSRDVVAEAAPEVTRWVKETA</sequence>
<reference evidence="2 3" key="1">
    <citation type="submission" date="2016-11" db="EMBL/GenBank/DDBJ databases">
        <authorList>
            <person name="Jaros S."/>
            <person name="Januszkiewicz K."/>
            <person name="Wedrychowicz H."/>
        </authorList>
    </citation>
    <scope>NUCLEOTIDE SEQUENCE [LARGE SCALE GENOMIC DNA]</scope>
    <source>
        <strain evidence="2 3">DSM 9705</strain>
    </source>
</reference>
<evidence type="ECO:0000313" key="3">
    <source>
        <dbReference type="Proteomes" id="UP000184139"/>
    </source>
</evidence>
<dbReference type="GO" id="GO:0010181">
    <property type="term" value="F:FMN binding"/>
    <property type="evidence" value="ECO:0007669"/>
    <property type="project" value="InterPro"/>
</dbReference>
<dbReference type="Proteomes" id="UP000184139">
    <property type="component" value="Unassembled WGS sequence"/>
</dbReference>
<keyword evidence="3" id="KW-1185">Reference proteome</keyword>
<dbReference type="STRING" id="1121409.SAMN02745124_03669"/>
<evidence type="ECO:0000313" key="2">
    <source>
        <dbReference type="EMBL" id="SHI07388.1"/>
    </source>
</evidence>
<feature type="domain" description="Flavodoxin-like" evidence="1">
    <location>
        <begin position="59"/>
        <end position="202"/>
    </location>
</feature>
<evidence type="ECO:0000259" key="1">
    <source>
        <dbReference type="Pfam" id="PF12682"/>
    </source>
</evidence>
<dbReference type="Gene3D" id="3.40.50.360">
    <property type="match status" value="1"/>
</dbReference>
<organism evidence="2 3">
    <name type="scientific">Desulfofustis glycolicus DSM 9705</name>
    <dbReference type="NCBI Taxonomy" id="1121409"/>
    <lineage>
        <taxon>Bacteria</taxon>
        <taxon>Pseudomonadati</taxon>
        <taxon>Thermodesulfobacteriota</taxon>
        <taxon>Desulfobulbia</taxon>
        <taxon>Desulfobulbales</taxon>
        <taxon>Desulfocapsaceae</taxon>
        <taxon>Desulfofustis</taxon>
    </lineage>
</organism>
<gene>
    <name evidence="2" type="ORF">SAMN02745124_03669</name>
</gene>
<dbReference type="Pfam" id="PF12682">
    <property type="entry name" value="Flavodoxin_4"/>
    <property type="match status" value="1"/>
</dbReference>
<dbReference type="PANTHER" id="PTHR39201:SF1">
    <property type="entry name" value="FLAVODOXIN-LIKE DOMAIN-CONTAINING PROTEIN"/>
    <property type="match status" value="1"/>
</dbReference>